<reference evidence="1" key="1">
    <citation type="submission" date="2021-08" db="EMBL/GenBank/DDBJ databases">
        <authorList>
            <person name="Stevens D.C."/>
        </authorList>
    </citation>
    <scope>NUCLEOTIDE SEQUENCE</scope>
    <source>
        <strain evidence="1">DSM 53165</strain>
    </source>
</reference>
<evidence type="ECO:0008006" key="3">
    <source>
        <dbReference type="Google" id="ProtNLM"/>
    </source>
</evidence>
<evidence type="ECO:0000313" key="2">
    <source>
        <dbReference type="Proteomes" id="UP001139031"/>
    </source>
</evidence>
<comment type="caution">
    <text evidence="1">The sequence shown here is derived from an EMBL/GenBank/DDBJ whole genome shotgun (WGS) entry which is preliminary data.</text>
</comment>
<sequence length="159" mass="16782">MSTDAFAALFAEPSPDAPPRAGDVVSATVVAAGGLDVVCEIADGRRFMVPLDERLEPALAVGATLELLLFATDELGTLAASASMARKRRAWERVVAAQAGAEMLAATVTRRLLRGWEVDLGGVLAFLPDDAAPATGPGQRLAVRVVRYDRWRESVLVAP</sequence>
<dbReference type="RefSeq" id="WP_224195560.1">
    <property type="nucleotide sequence ID" value="NZ_JAIRAU010000044.1"/>
</dbReference>
<name>A0ABS7U062_9BACT</name>
<dbReference type="Proteomes" id="UP001139031">
    <property type="component" value="Unassembled WGS sequence"/>
</dbReference>
<accession>A0ABS7U062</accession>
<dbReference type="EMBL" id="JAIRAU010000044">
    <property type="protein sequence ID" value="MBZ5713826.1"/>
    <property type="molecule type" value="Genomic_DNA"/>
</dbReference>
<proteinExistence type="predicted"/>
<keyword evidence="2" id="KW-1185">Reference proteome</keyword>
<protein>
    <recommendedName>
        <fullName evidence="3">30S ribosomal protein S1</fullName>
    </recommendedName>
</protein>
<organism evidence="1 2">
    <name type="scientific">Nannocystis pusilla</name>
    <dbReference type="NCBI Taxonomy" id="889268"/>
    <lineage>
        <taxon>Bacteria</taxon>
        <taxon>Pseudomonadati</taxon>
        <taxon>Myxococcota</taxon>
        <taxon>Polyangia</taxon>
        <taxon>Nannocystales</taxon>
        <taxon>Nannocystaceae</taxon>
        <taxon>Nannocystis</taxon>
    </lineage>
</organism>
<evidence type="ECO:0000313" key="1">
    <source>
        <dbReference type="EMBL" id="MBZ5713826.1"/>
    </source>
</evidence>
<gene>
    <name evidence="1" type="ORF">K7C98_31740</name>
</gene>